<feature type="transmembrane region" description="Helical" evidence="2">
    <location>
        <begin position="12"/>
        <end position="34"/>
    </location>
</feature>
<dbReference type="PANTHER" id="PTHR33371">
    <property type="entry name" value="INTERMEMBRANE PHOSPHOLIPID TRANSPORT SYSTEM BINDING PROTEIN MLAD-RELATED"/>
    <property type="match status" value="1"/>
</dbReference>
<feature type="coiled-coil region" evidence="1">
    <location>
        <begin position="222"/>
        <end position="276"/>
    </location>
</feature>
<keyword evidence="2" id="KW-0812">Transmembrane</keyword>
<evidence type="ECO:0000313" key="5">
    <source>
        <dbReference type="Proteomes" id="UP000319557"/>
    </source>
</evidence>
<dbReference type="OrthoDB" id="260338at2"/>
<keyword evidence="2" id="KW-1133">Transmembrane helix</keyword>
<keyword evidence="1" id="KW-0175">Coiled coil</keyword>
<keyword evidence="2" id="KW-0472">Membrane</keyword>
<accession>A0A517M301</accession>
<dbReference type="KEGG" id="ruv:EC9_34490"/>
<feature type="domain" description="Mce/MlaD" evidence="3">
    <location>
        <begin position="38"/>
        <end position="112"/>
    </location>
</feature>
<protein>
    <submittedName>
        <fullName evidence="4">Mce related protein</fullName>
    </submittedName>
</protein>
<evidence type="ECO:0000259" key="3">
    <source>
        <dbReference type="Pfam" id="PF02470"/>
    </source>
</evidence>
<dbReference type="InterPro" id="IPR003399">
    <property type="entry name" value="Mce/MlaD"/>
</dbReference>
<evidence type="ECO:0000256" key="1">
    <source>
        <dbReference type="SAM" id="Coils"/>
    </source>
</evidence>
<dbReference type="AlphaFoldDB" id="A0A517M301"/>
<dbReference type="EMBL" id="CP036261">
    <property type="protein sequence ID" value="QDS89252.1"/>
    <property type="molecule type" value="Genomic_DNA"/>
</dbReference>
<reference evidence="4 5" key="1">
    <citation type="submission" date="2019-02" db="EMBL/GenBank/DDBJ databases">
        <title>Deep-cultivation of Planctomycetes and their phenomic and genomic characterization uncovers novel biology.</title>
        <authorList>
            <person name="Wiegand S."/>
            <person name="Jogler M."/>
            <person name="Boedeker C."/>
            <person name="Pinto D."/>
            <person name="Vollmers J."/>
            <person name="Rivas-Marin E."/>
            <person name="Kohn T."/>
            <person name="Peeters S.H."/>
            <person name="Heuer A."/>
            <person name="Rast P."/>
            <person name="Oberbeckmann S."/>
            <person name="Bunk B."/>
            <person name="Jeske O."/>
            <person name="Meyerdierks A."/>
            <person name="Storesund J.E."/>
            <person name="Kallscheuer N."/>
            <person name="Luecker S."/>
            <person name="Lage O.M."/>
            <person name="Pohl T."/>
            <person name="Merkel B.J."/>
            <person name="Hornburger P."/>
            <person name="Mueller R.-W."/>
            <person name="Bruemmer F."/>
            <person name="Labrenz M."/>
            <person name="Spormann A.M."/>
            <person name="Op den Camp H."/>
            <person name="Overmann J."/>
            <person name="Amann R."/>
            <person name="Jetten M.S.M."/>
            <person name="Mascher T."/>
            <person name="Medema M.H."/>
            <person name="Devos D.P."/>
            <person name="Kaster A.-K."/>
            <person name="Ovreas L."/>
            <person name="Rohde M."/>
            <person name="Galperin M.Y."/>
            <person name="Jogler C."/>
        </authorList>
    </citation>
    <scope>NUCLEOTIDE SEQUENCE [LARGE SCALE GENOMIC DNA]</scope>
    <source>
        <strain evidence="4 5">EC9</strain>
    </source>
</reference>
<organism evidence="4 5">
    <name type="scientific">Rosistilla ulvae</name>
    <dbReference type="NCBI Taxonomy" id="1930277"/>
    <lineage>
        <taxon>Bacteria</taxon>
        <taxon>Pseudomonadati</taxon>
        <taxon>Planctomycetota</taxon>
        <taxon>Planctomycetia</taxon>
        <taxon>Pirellulales</taxon>
        <taxon>Pirellulaceae</taxon>
        <taxon>Rosistilla</taxon>
    </lineage>
</organism>
<dbReference type="Pfam" id="PF02470">
    <property type="entry name" value="MlaD"/>
    <property type="match status" value="1"/>
</dbReference>
<proteinExistence type="predicted"/>
<name>A0A517M301_9BACT</name>
<gene>
    <name evidence="4" type="ORF">EC9_34490</name>
</gene>
<sequence length="404" mass="44705">MDDRRLEFGVGVLVLASIGVSIILMFIFGAYPVLLKKEYPITANFPTVAGIDVDTPVVKYGYPIGRVTKIQLGADGVDVMMMIDAKYPIHKNEIPRIGSQRLVTGEARIEFVKANEKQLLELFDGKVNNPPDGVLQPTETAFAQEYVPEDGYYVRVTDGVSSDPFAVLMSLEGEFRGTLKSIEDAGKSVDSLASQLESNVKTLFKGDGTQVQQIAQQTSQTLEQVRRTAAEVESILQDTQMKEKLKASLDRFPVLLDDAQETMHVAQRAIQSFENVGDSVNDTVKSVDRTVRNIERFTTPLADNSDELVANVLRSLNNLDQVLVQVAYFTEQLNEGDGTIKRLIEDDELYWQVRRIAGNIENLTARVRPIVDDARVFADKIARDPGTLGVRGALSRRPQGAGLK</sequence>
<dbReference type="PANTHER" id="PTHR33371:SF4">
    <property type="entry name" value="INTERMEMBRANE PHOSPHOLIPID TRANSPORT SYSTEM BINDING PROTEIN MLAD"/>
    <property type="match status" value="1"/>
</dbReference>
<dbReference type="RefSeq" id="WP_145346861.1">
    <property type="nucleotide sequence ID" value="NZ_CP036261.1"/>
</dbReference>
<dbReference type="Proteomes" id="UP000319557">
    <property type="component" value="Chromosome"/>
</dbReference>
<evidence type="ECO:0000313" key="4">
    <source>
        <dbReference type="EMBL" id="QDS89252.1"/>
    </source>
</evidence>
<keyword evidence="5" id="KW-1185">Reference proteome</keyword>
<evidence type="ECO:0000256" key="2">
    <source>
        <dbReference type="SAM" id="Phobius"/>
    </source>
</evidence>
<dbReference type="InterPro" id="IPR052336">
    <property type="entry name" value="MlaD_Phospholipid_Transporter"/>
</dbReference>